<dbReference type="Proteomes" id="UP001173801">
    <property type="component" value="Unassembled WGS sequence"/>
</dbReference>
<reference evidence="1" key="1">
    <citation type="submission" date="2022-08" db="EMBL/GenBank/DDBJ databases">
        <authorList>
            <person name="Wang H."/>
        </authorList>
    </citation>
    <scope>NUCLEOTIDE SEQUENCE</scope>
    <source>
        <strain evidence="1">PS10</strain>
    </source>
</reference>
<keyword evidence="2" id="KW-1185">Reference proteome</keyword>
<evidence type="ECO:0000313" key="1">
    <source>
        <dbReference type="EMBL" id="MDL0090056.1"/>
    </source>
</evidence>
<reference evidence="1" key="2">
    <citation type="journal article" date="2023" name="Microorganisms">
        <title>Isolation and Genomic Characteristics of Cat-Borne Campylobacter felis sp. nov. and Sheep-Borne Campylobacter ovis sp. nov.</title>
        <authorList>
            <person name="Wang H."/>
            <person name="Li Y."/>
            <person name="Gu Y."/>
            <person name="Zhou G."/>
            <person name="Chen X."/>
            <person name="Zhang X."/>
            <person name="Shao Z."/>
            <person name="Zhang J."/>
            <person name="Zhang M."/>
        </authorList>
    </citation>
    <scope>NUCLEOTIDE SEQUENCE</scope>
    <source>
        <strain evidence="1">PS10</strain>
    </source>
</reference>
<comment type="caution">
    <text evidence="1">The sequence shown here is derived from an EMBL/GenBank/DDBJ whole genome shotgun (WGS) entry which is preliminary data.</text>
</comment>
<proteinExistence type="predicted"/>
<organism evidence="1 2">
    <name type="scientific">Campylobacter gastrosuis</name>
    <dbReference type="NCBI Taxonomy" id="2974576"/>
    <lineage>
        <taxon>Bacteria</taxon>
        <taxon>Pseudomonadati</taxon>
        <taxon>Campylobacterota</taxon>
        <taxon>Epsilonproteobacteria</taxon>
        <taxon>Campylobacterales</taxon>
        <taxon>Campylobacteraceae</taxon>
        <taxon>Campylobacter</taxon>
    </lineage>
</organism>
<dbReference type="RefSeq" id="WP_284938870.1">
    <property type="nucleotide sequence ID" value="NZ_JANURM010000043.1"/>
</dbReference>
<accession>A0ABT7HT00</accession>
<gene>
    <name evidence="1" type="ORF">NYG85_11890</name>
</gene>
<name>A0ABT7HT00_9BACT</name>
<sequence>MNELELKELKKAIKSAAMLISELSEYSGLDTDKILELIRLKIEILGLKNDIKRLS</sequence>
<evidence type="ECO:0000313" key="2">
    <source>
        <dbReference type="Proteomes" id="UP001173801"/>
    </source>
</evidence>
<protein>
    <submittedName>
        <fullName evidence="1">Uncharacterized protein</fullName>
    </submittedName>
</protein>
<dbReference type="EMBL" id="JANURM010000043">
    <property type="protein sequence ID" value="MDL0090056.1"/>
    <property type="molecule type" value="Genomic_DNA"/>
</dbReference>